<sequence>MKWITHSHVDIDGVACPWLIKRFIDSEAEFIFAPESKVHDVSEREIAIAFASPGATYNTRGDLCTFSVLLEEFKLTDKALHRLGRIVNAAATNHVEQDPIAAGLSAISAGFGLRFPDDEENIAYQFNLYDALYSWCCLQQAKE</sequence>
<keyword evidence="3" id="KW-1185">Reference proteome</keyword>
<proteinExistence type="predicted"/>
<dbReference type="Pfam" id="PF09828">
    <property type="entry name" value="ChrB_C"/>
    <property type="match status" value="1"/>
</dbReference>
<dbReference type="EMBL" id="AP024488">
    <property type="protein sequence ID" value="BCS99292.1"/>
    <property type="molecule type" value="Genomic_DNA"/>
</dbReference>
<evidence type="ECO:0000259" key="1">
    <source>
        <dbReference type="Pfam" id="PF09828"/>
    </source>
</evidence>
<dbReference type="InterPro" id="IPR018634">
    <property type="entry name" value="ChrB_C"/>
</dbReference>
<dbReference type="RefSeq" id="WP_236890634.1">
    <property type="nucleotide sequence ID" value="NZ_AP024488.1"/>
</dbReference>
<evidence type="ECO:0000313" key="3">
    <source>
        <dbReference type="Proteomes" id="UP001320148"/>
    </source>
</evidence>
<feature type="domain" description="ChrB C-terminal" evidence="1">
    <location>
        <begin position="3"/>
        <end position="136"/>
    </location>
</feature>
<accession>A0ABM7PPK6</accession>
<organism evidence="2 3">
    <name type="scientific">Desulfoluna limicola</name>
    <dbReference type="NCBI Taxonomy" id="2810562"/>
    <lineage>
        <taxon>Bacteria</taxon>
        <taxon>Pseudomonadati</taxon>
        <taxon>Thermodesulfobacteriota</taxon>
        <taxon>Desulfobacteria</taxon>
        <taxon>Desulfobacterales</taxon>
        <taxon>Desulfolunaceae</taxon>
        <taxon>Desulfoluna</taxon>
    </lineage>
</organism>
<dbReference type="Proteomes" id="UP001320148">
    <property type="component" value="Chromosome"/>
</dbReference>
<gene>
    <name evidence="2" type="ORF">DSLASN_49240</name>
</gene>
<reference evidence="2 3" key="1">
    <citation type="submission" date="2021-02" db="EMBL/GenBank/DDBJ databases">
        <title>Complete genome of Desulfoluna sp. strain ASN36.</title>
        <authorList>
            <person name="Takahashi A."/>
            <person name="Kojima H."/>
            <person name="Fukui M."/>
        </authorList>
    </citation>
    <scope>NUCLEOTIDE SEQUENCE [LARGE SCALE GENOMIC DNA]</scope>
    <source>
        <strain evidence="2 3">ASN36</strain>
    </source>
</reference>
<evidence type="ECO:0000313" key="2">
    <source>
        <dbReference type="EMBL" id="BCS99292.1"/>
    </source>
</evidence>
<name>A0ABM7PPK6_9BACT</name>
<protein>
    <recommendedName>
        <fullName evidence="1">ChrB C-terminal domain-containing protein</fullName>
    </recommendedName>
</protein>